<sequence>MKTINKLLLWSVVFLLAPISVVFAQNYPERNLGWTLSAQTYTFRLFTFEEALSKAKESGLKSVEAYFGQPIAENFPEEMSAQLSTEGKQKVKELLKAYGIDLVAFGVVGASDEEGWKDLFSFANEMNVGVINVEPDPKFLSLIAELASTHQVKVAVHNHPKPTRYW</sequence>
<evidence type="ECO:0000313" key="1">
    <source>
        <dbReference type="EMBL" id="HIX55422.1"/>
    </source>
</evidence>
<dbReference type="SUPFAM" id="SSF51658">
    <property type="entry name" value="Xylose isomerase-like"/>
    <property type="match status" value="1"/>
</dbReference>
<dbReference type="InterPro" id="IPR036237">
    <property type="entry name" value="Xyl_isomerase-like_sf"/>
</dbReference>
<protein>
    <submittedName>
        <fullName evidence="1">Sugar phosphate isomerase/epimerase</fullName>
    </submittedName>
</protein>
<reference evidence="1" key="2">
    <citation type="submission" date="2021-04" db="EMBL/GenBank/DDBJ databases">
        <authorList>
            <person name="Gilroy R."/>
        </authorList>
    </citation>
    <scope>NUCLEOTIDE SEQUENCE</scope>
    <source>
        <strain evidence="1">1719</strain>
    </source>
</reference>
<organism evidence="1 2">
    <name type="scientific">Candidatus Sphingobacterium stercoripullorum</name>
    <dbReference type="NCBI Taxonomy" id="2838759"/>
    <lineage>
        <taxon>Bacteria</taxon>
        <taxon>Pseudomonadati</taxon>
        <taxon>Bacteroidota</taxon>
        <taxon>Sphingobacteriia</taxon>
        <taxon>Sphingobacteriales</taxon>
        <taxon>Sphingobacteriaceae</taxon>
        <taxon>Sphingobacterium</taxon>
    </lineage>
</organism>
<dbReference type="GO" id="GO:0016853">
    <property type="term" value="F:isomerase activity"/>
    <property type="evidence" value="ECO:0007669"/>
    <property type="project" value="UniProtKB-KW"/>
</dbReference>
<accession>A0A9D1WAN2</accession>
<dbReference type="Gene3D" id="3.20.20.150">
    <property type="entry name" value="Divalent-metal-dependent TIM barrel enzymes"/>
    <property type="match status" value="1"/>
</dbReference>
<dbReference type="EMBL" id="DXEZ01000292">
    <property type="protein sequence ID" value="HIX55422.1"/>
    <property type="molecule type" value="Genomic_DNA"/>
</dbReference>
<dbReference type="Proteomes" id="UP000824156">
    <property type="component" value="Unassembled WGS sequence"/>
</dbReference>
<evidence type="ECO:0000313" key="2">
    <source>
        <dbReference type="Proteomes" id="UP000824156"/>
    </source>
</evidence>
<gene>
    <name evidence="1" type="ORF">H9853_10370</name>
</gene>
<keyword evidence="1" id="KW-0413">Isomerase</keyword>
<proteinExistence type="predicted"/>
<dbReference type="AlphaFoldDB" id="A0A9D1WAN2"/>
<feature type="non-terminal residue" evidence="1">
    <location>
        <position position="166"/>
    </location>
</feature>
<comment type="caution">
    <text evidence="1">The sequence shown here is derived from an EMBL/GenBank/DDBJ whole genome shotgun (WGS) entry which is preliminary data.</text>
</comment>
<name>A0A9D1WAN2_9SPHI</name>
<reference evidence="1" key="1">
    <citation type="journal article" date="2021" name="PeerJ">
        <title>Extensive microbial diversity within the chicken gut microbiome revealed by metagenomics and culture.</title>
        <authorList>
            <person name="Gilroy R."/>
            <person name="Ravi A."/>
            <person name="Getino M."/>
            <person name="Pursley I."/>
            <person name="Horton D.L."/>
            <person name="Alikhan N.F."/>
            <person name="Baker D."/>
            <person name="Gharbi K."/>
            <person name="Hall N."/>
            <person name="Watson M."/>
            <person name="Adriaenssens E.M."/>
            <person name="Foster-Nyarko E."/>
            <person name="Jarju S."/>
            <person name="Secka A."/>
            <person name="Antonio M."/>
            <person name="Oren A."/>
            <person name="Chaudhuri R.R."/>
            <person name="La Ragione R."/>
            <person name="Hildebrand F."/>
            <person name="Pallen M.J."/>
        </authorList>
    </citation>
    <scope>NUCLEOTIDE SEQUENCE</scope>
    <source>
        <strain evidence="1">1719</strain>
    </source>
</reference>